<evidence type="ECO:0000256" key="2">
    <source>
        <dbReference type="ARBA" id="ARBA00022768"/>
    </source>
</evidence>
<dbReference type="AlphaFoldDB" id="A0A9Q1DT66"/>
<feature type="compositionally biased region" description="Acidic residues" evidence="6">
    <location>
        <begin position="642"/>
        <end position="661"/>
    </location>
</feature>
<dbReference type="PANTHER" id="PTHR11595">
    <property type="entry name" value="EF-HAND AND COILED-COIL DOMAIN-CONTAINING FAMILY MEMBER"/>
    <property type="match status" value="1"/>
</dbReference>
<feature type="domain" description="Translation elongation factor EF1B beta/delta subunit guanine nucleotide exchange" evidence="7">
    <location>
        <begin position="685"/>
        <end position="771"/>
    </location>
</feature>
<feature type="compositionally biased region" description="Pro residues" evidence="6">
    <location>
        <begin position="321"/>
        <end position="333"/>
    </location>
</feature>
<dbReference type="OrthoDB" id="331763at2759"/>
<dbReference type="InterPro" id="IPR014717">
    <property type="entry name" value="Transl_elong_EF1B/ribsomal_bS6"/>
</dbReference>
<comment type="similarity">
    <text evidence="1 5">Belongs to the EF-1-beta/EF-1-delta family.</text>
</comment>
<feature type="region of interest" description="Disordered" evidence="6">
    <location>
        <begin position="281"/>
        <end position="344"/>
    </location>
</feature>
<dbReference type="FunFam" id="3.30.70.60:FF:000001">
    <property type="entry name" value="Elongation factor 1-beta 1 like"/>
    <property type="match status" value="1"/>
</dbReference>
<dbReference type="GO" id="GO:0003746">
    <property type="term" value="F:translation elongation factor activity"/>
    <property type="evidence" value="ECO:0007669"/>
    <property type="project" value="UniProtKB-KW"/>
</dbReference>
<evidence type="ECO:0000313" key="10">
    <source>
        <dbReference type="Proteomes" id="UP001152803"/>
    </source>
</evidence>
<comment type="caution">
    <text evidence="9">The sequence shown here is derived from an EMBL/GenBank/DDBJ whole genome shotgun (WGS) entry which is preliminary data.</text>
</comment>
<dbReference type="GO" id="GO:0005085">
    <property type="term" value="F:guanyl-nucleotide exchange factor activity"/>
    <property type="evidence" value="ECO:0007669"/>
    <property type="project" value="TreeGrafter"/>
</dbReference>
<gene>
    <name evidence="9" type="ORF">COCON_G00070630</name>
</gene>
<dbReference type="EMBL" id="JAFJMO010000004">
    <property type="protein sequence ID" value="KAJ8279997.1"/>
    <property type="molecule type" value="Genomic_DNA"/>
</dbReference>
<dbReference type="Pfam" id="PF10587">
    <property type="entry name" value="EF-1_beta_acid"/>
    <property type="match status" value="1"/>
</dbReference>
<sequence>MDRPGLERPHRPGPPDRTTEEVAEGSAAGAGLVAVGNGGGVPPEGAEGSAAGAGLVAVGNGGGVPPEGAEAERGGKRRPPRRTHAGERGGAWTGMGAESVWFERGVYERAESAYQAWLASGGEGVAAGGDVGRSPAPPLPRPSECHHGDQVACRHGDQVACHHLVGSVWVNRAAFELAECRFMERAQPLPLPPATPSSLAIDRPERPRPPPAARRTPDEGYLSLTPTPATPPHRQSINGLPGLPPDLLTGVWVEKPRYDQAEACYYQGLCSPLAPPLAPPMALTPPAAQTPPPITPAALTPPPATPSCSGSSPGALDAAAHPPPLPPPPPPSPGGHGGAGRAGQEVQEVQEVLCLLHADSERAGPEVQEVQEVLCLLHADSERAGPEVQEVQEVLCLLHADSERAWLEAGRSTPRRGASTSGAPWSSRRLRAARRLPACFAPSTPPECIRQEKPPLHFPFFCIRLSLSCGCHSAFARVRARLITPPVSTTAPLGFCVGSAMAGLDFLAQEKIWFDKFRYDDAECRFYERTNGPAQPPQDTGANTILQDIARARQNIQKSLAGGVACGAGDQSELMERMKSLELENHSLHRVVDDLRSALSKLESRVVLLEKRPTAAAPAPTAAPACVKTAPAQQPKVRAPVEDDDDDDLDLFGSDEEDEEAERIREERVKQYSEKKAKKPALIAKSSILLDVKPWDDETDMARLEECVRSVQADGLLWGSSKLVPVGYGIRKLQIQCVVEDDKVGTDMLEEEITKFEDYVQSVDVAAFNKI</sequence>
<dbReference type="InterPro" id="IPR036219">
    <property type="entry name" value="eEF-1beta-like_sf"/>
</dbReference>
<dbReference type="PROSITE" id="PS00824">
    <property type="entry name" value="EF1BD_1"/>
    <property type="match status" value="1"/>
</dbReference>
<evidence type="ECO:0000259" key="7">
    <source>
        <dbReference type="SMART" id="SM00888"/>
    </source>
</evidence>
<dbReference type="PANTHER" id="PTHR11595:SF26">
    <property type="entry name" value="ELONGATION FACTOR 1-DELTA"/>
    <property type="match status" value="1"/>
</dbReference>
<evidence type="ECO:0000256" key="5">
    <source>
        <dbReference type="RuleBase" id="RU003791"/>
    </source>
</evidence>
<proteinExistence type="inferred from homology"/>
<dbReference type="PROSITE" id="PS00825">
    <property type="entry name" value="EF1BD_2"/>
    <property type="match status" value="1"/>
</dbReference>
<evidence type="ECO:0000256" key="4">
    <source>
        <dbReference type="ARBA" id="ARBA00039378"/>
    </source>
</evidence>
<protein>
    <recommendedName>
        <fullName evidence="4">Elongation factor 1-delta</fullName>
    </recommendedName>
</protein>
<keyword evidence="3 5" id="KW-0648">Protein biosynthesis</keyword>
<feature type="compositionally biased region" description="Pro residues" evidence="6">
    <location>
        <begin position="281"/>
        <end position="305"/>
    </location>
</feature>
<evidence type="ECO:0000313" key="9">
    <source>
        <dbReference type="EMBL" id="KAJ8279997.1"/>
    </source>
</evidence>
<dbReference type="SMART" id="SM00888">
    <property type="entry name" value="EF1_GNE"/>
    <property type="match status" value="1"/>
</dbReference>
<dbReference type="SUPFAM" id="SSF54984">
    <property type="entry name" value="eEF-1beta-like"/>
    <property type="match status" value="1"/>
</dbReference>
<feature type="region of interest" description="Disordered" evidence="6">
    <location>
        <begin position="1"/>
        <end position="91"/>
    </location>
</feature>
<evidence type="ECO:0000256" key="3">
    <source>
        <dbReference type="ARBA" id="ARBA00022917"/>
    </source>
</evidence>
<dbReference type="CDD" id="cd00292">
    <property type="entry name" value="EF1B"/>
    <property type="match status" value="1"/>
</dbReference>
<evidence type="ECO:0000259" key="8">
    <source>
        <dbReference type="SMART" id="SM01182"/>
    </source>
</evidence>
<feature type="region of interest" description="Disordered" evidence="6">
    <location>
        <begin position="620"/>
        <end position="667"/>
    </location>
</feature>
<evidence type="ECO:0000256" key="6">
    <source>
        <dbReference type="SAM" id="MobiDB-lite"/>
    </source>
</evidence>
<dbReference type="Proteomes" id="UP001152803">
    <property type="component" value="Unassembled WGS sequence"/>
</dbReference>
<dbReference type="GO" id="GO:0005829">
    <property type="term" value="C:cytosol"/>
    <property type="evidence" value="ECO:0007669"/>
    <property type="project" value="TreeGrafter"/>
</dbReference>
<evidence type="ECO:0000256" key="1">
    <source>
        <dbReference type="ARBA" id="ARBA00007411"/>
    </source>
</evidence>
<feature type="compositionally biased region" description="Basic and acidic residues" evidence="6">
    <location>
        <begin position="1"/>
        <end position="20"/>
    </location>
</feature>
<dbReference type="SMART" id="SM01182">
    <property type="entry name" value="EF-1_beta_acid"/>
    <property type="match status" value="1"/>
</dbReference>
<dbReference type="InterPro" id="IPR014038">
    <property type="entry name" value="EF1B_bsu/dsu_GNE"/>
</dbReference>
<keyword evidence="10" id="KW-1185">Reference proteome</keyword>
<feature type="region of interest" description="Disordered" evidence="6">
    <location>
        <begin position="128"/>
        <end position="149"/>
    </location>
</feature>
<feature type="compositionally biased region" description="Low complexity" evidence="6">
    <location>
        <begin position="43"/>
        <end position="58"/>
    </location>
</feature>
<feature type="compositionally biased region" description="Low complexity" evidence="6">
    <location>
        <begin position="620"/>
        <end position="632"/>
    </location>
</feature>
<dbReference type="InterPro" id="IPR049720">
    <property type="entry name" value="EF1B_bsu/dsu"/>
</dbReference>
<dbReference type="Pfam" id="PF00736">
    <property type="entry name" value="EF1_GNE"/>
    <property type="match status" value="1"/>
</dbReference>
<dbReference type="InterPro" id="IPR001326">
    <property type="entry name" value="Transl_elong_EF1B_B/D_CS"/>
</dbReference>
<accession>A0A9Q1DT66</accession>
<dbReference type="GO" id="GO:0005853">
    <property type="term" value="C:eukaryotic translation elongation factor 1 complex"/>
    <property type="evidence" value="ECO:0007669"/>
    <property type="project" value="InterPro"/>
</dbReference>
<feature type="region of interest" description="Disordered" evidence="6">
    <location>
        <begin position="188"/>
        <end position="242"/>
    </location>
</feature>
<dbReference type="Gene3D" id="3.30.70.60">
    <property type="match status" value="1"/>
</dbReference>
<reference evidence="9" key="1">
    <citation type="journal article" date="2023" name="Science">
        <title>Genome structures resolve the early diversification of teleost fishes.</title>
        <authorList>
            <person name="Parey E."/>
            <person name="Louis A."/>
            <person name="Montfort J."/>
            <person name="Bouchez O."/>
            <person name="Roques C."/>
            <person name="Iampietro C."/>
            <person name="Lluch J."/>
            <person name="Castinel A."/>
            <person name="Donnadieu C."/>
            <person name="Desvignes T."/>
            <person name="Floi Bucao C."/>
            <person name="Jouanno E."/>
            <person name="Wen M."/>
            <person name="Mejri S."/>
            <person name="Dirks R."/>
            <person name="Jansen H."/>
            <person name="Henkel C."/>
            <person name="Chen W.J."/>
            <person name="Zahm M."/>
            <person name="Cabau C."/>
            <person name="Klopp C."/>
            <person name="Thompson A.W."/>
            <person name="Robinson-Rechavi M."/>
            <person name="Braasch I."/>
            <person name="Lecointre G."/>
            <person name="Bobe J."/>
            <person name="Postlethwait J.H."/>
            <person name="Berthelot C."/>
            <person name="Roest Crollius H."/>
            <person name="Guiguen Y."/>
        </authorList>
    </citation>
    <scope>NUCLEOTIDE SEQUENCE</scope>
    <source>
        <strain evidence="9">Concon-B</strain>
    </source>
</reference>
<organism evidence="9 10">
    <name type="scientific">Conger conger</name>
    <name type="common">Conger eel</name>
    <name type="synonym">Muraena conger</name>
    <dbReference type="NCBI Taxonomy" id="82655"/>
    <lineage>
        <taxon>Eukaryota</taxon>
        <taxon>Metazoa</taxon>
        <taxon>Chordata</taxon>
        <taxon>Craniata</taxon>
        <taxon>Vertebrata</taxon>
        <taxon>Euteleostomi</taxon>
        <taxon>Actinopterygii</taxon>
        <taxon>Neopterygii</taxon>
        <taxon>Teleostei</taxon>
        <taxon>Anguilliformes</taxon>
        <taxon>Congridae</taxon>
        <taxon>Conger</taxon>
    </lineage>
</organism>
<name>A0A9Q1DT66_CONCO</name>
<dbReference type="InterPro" id="IPR018940">
    <property type="entry name" value="EF-1_beta_acid_region_euk"/>
</dbReference>
<feature type="domain" description="Elongation factor 1 beta central acidic region eukaryote" evidence="8">
    <location>
        <begin position="651"/>
        <end position="676"/>
    </location>
</feature>
<keyword evidence="2 5" id="KW-0251">Elongation factor</keyword>
<feature type="compositionally biased region" description="Low complexity" evidence="6">
    <location>
        <begin position="24"/>
        <end position="35"/>
    </location>
</feature>